<protein>
    <recommendedName>
        <fullName evidence="6">Ubiquitin-like protease family profile domain-containing protein</fullName>
    </recommendedName>
</protein>
<feature type="compositionally biased region" description="Basic and acidic residues" evidence="5">
    <location>
        <begin position="210"/>
        <end position="222"/>
    </location>
</feature>
<accession>A0A9P7B7F0</accession>
<sequence length="811" mass="92242">MNTPKRPLSAADHLNQHSPTSSCSPPPTKRAKPNTHRRQNGSAAVRGGTEADKPAWQRPLERLLDAFRAFVPTPSTASPSSTATRTLARSDDDDDESVFRTKDPRDHTRTRDQLEREIKALKERHEHLKRQYGHQVIAARRARSAAPDKPRELAEIPKRINHLRQIDITAHRRDDDDDEHMPRRANGAKQDGKGHAQNAPLAYARRQPMGKKEVRVVPDHRTPPAAHGPELTVTQPRSAPPPPPDSLPVLAHPSPLLFPPRSSHSSAVTDERPTRRRRIPSPSPSPPPPPPPPMGPSANPRPPWAPTWDPTTTTPIPKPSRCSATRPKPAPPTRLKQIRAKVKARDESDIVHLASTQPPEGAAPSSRPSFFTDYYVDEDGEEHAPEADEDAPIFDVYQQQVNAALSQEEAAWNWTSTPPSQGRSRRPEQRKIFPADLLKPSPNDLGSETPSVRPPYAPNYVKGTSLFSDYISATRPRKLFHARDSLAAAATIRRRNGGNDDDDDDLEQTTDRLRSVLDIARKSEYEITQERLERYHALQAKRKEDELEAQRILDLSKVKAVKKRRFPAKLSKEHAKTVQEIFSNRSYETSIKGAAAAFRDMNRLNGQDWLNDELINYYGVMINNRSDAADAREKATEPDPRGVGEERKLKAFCFNTNFFTMFCQNGFAKVKRWTRKFDTFEKDIIIIPVNHSNMHWCCAAVNIKEKRFEYYDSMGKPRDFVYQALRKWLKEEHKSRKGTEIDLSDWEDYWDPEVPRQSNADDCGVFTCMFMESLSRDCPGFDFNQKNMPYLRRRIALEIDKGELLKLEDFV</sequence>
<feature type="region of interest" description="Disordered" evidence="5">
    <location>
        <begin position="408"/>
        <end position="456"/>
    </location>
</feature>
<keyword evidence="2" id="KW-0645">Protease</keyword>
<dbReference type="PANTHER" id="PTHR12606">
    <property type="entry name" value="SENTRIN/SUMO-SPECIFIC PROTEASE"/>
    <property type="match status" value="1"/>
</dbReference>
<dbReference type="Proteomes" id="UP000777482">
    <property type="component" value="Unassembled WGS sequence"/>
</dbReference>
<dbReference type="InterPro" id="IPR038765">
    <property type="entry name" value="Papain-like_cys_pep_sf"/>
</dbReference>
<dbReference type="GO" id="GO:0016926">
    <property type="term" value="P:protein desumoylation"/>
    <property type="evidence" value="ECO:0007669"/>
    <property type="project" value="TreeGrafter"/>
</dbReference>
<dbReference type="EMBL" id="PUHQ01000028">
    <property type="protein sequence ID" value="KAG0662237.1"/>
    <property type="molecule type" value="Genomic_DNA"/>
</dbReference>
<evidence type="ECO:0000313" key="8">
    <source>
        <dbReference type="Proteomes" id="UP000777482"/>
    </source>
</evidence>
<feature type="compositionally biased region" description="Pro residues" evidence="5">
    <location>
        <begin position="281"/>
        <end position="305"/>
    </location>
</feature>
<evidence type="ECO:0000313" key="7">
    <source>
        <dbReference type="EMBL" id="KAG0662237.1"/>
    </source>
</evidence>
<proteinExistence type="inferred from homology"/>
<feature type="region of interest" description="Disordered" evidence="5">
    <location>
        <begin position="165"/>
        <end position="372"/>
    </location>
</feature>
<feature type="region of interest" description="Disordered" evidence="5">
    <location>
        <begin position="71"/>
        <end position="114"/>
    </location>
</feature>
<dbReference type="GO" id="GO:0005634">
    <property type="term" value="C:nucleus"/>
    <property type="evidence" value="ECO:0007669"/>
    <property type="project" value="TreeGrafter"/>
</dbReference>
<dbReference type="PROSITE" id="PS50600">
    <property type="entry name" value="ULP_PROTEASE"/>
    <property type="match status" value="1"/>
</dbReference>
<evidence type="ECO:0000259" key="6">
    <source>
        <dbReference type="PROSITE" id="PS50600"/>
    </source>
</evidence>
<reference evidence="7 8" key="1">
    <citation type="submission" date="2020-11" db="EMBL/GenBank/DDBJ databases">
        <title>Kefir isolates.</title>
        <authorList>
            <person name="Marcisauskas S."/>
            <person name="Kim Y."/>
            <person name="Blasche S."/>
        </authorList>
    </citation>
    <scope>NUCLEOTIDE SEQUENCE [LARGE SCALE GENOMIC DNA]</scope>
    <source>
        <strain evidence="7 8">KR</strain>
    </source>
</reference>
<organism evidence="7 8">
    <name type="scientific">Rhodotorula mucilaginosa</name>
    <name type="common">Yeast</name>
    <name type="synonym">Rhodotorula rubra</name>
    <dbReference type="NCBI Taxonomy" id="5537"/>
    <lineage>
        <taxon>Eukaryota</taxon>
        <taxon>Fungi</taxon>
        <taxon>Dikarya</taxon>
        <taxon>Basidiomycota</taxon>
        <taxon>Pucciniomycotina</taxon>
        <taxon>Microbotryomycetes</taxon>
        <taxon>Sporidiobolales</taxon>
        <taxon>Sporidiobolaceae</taxon>
        <taxon>Rhodotorula</taxon>
    </lineage>
</organism>
<evidence type="ECO:0000256" key="1">
    <source>
        <dbReference type="ARBA" id="ARBA00005234"/>
    </source>
</evidence>
<feature type="compositionally biased region" description="Basic and acidic residues" evidence="5">
    <location>
        <begin position="97"/>
        <end position="114"/>
    </location>
</feature>
<feature type="region of interest" description="Disordered" evidence="5">
    <location>
        <begin position="1"/>
        <end position="57"/>
    </location>
</feature>
<gene>
    <name evidence="7" type="ORF">C6P46_003423</name>
</gene>
<evidence type="ECO:0000256" key="3">
    <source>
        <dbReference type="ARBA" id="ARBA00022801"/>
    </source>
</evidence>
<feature type="compositionally biased region" description="Low complexity" evidence="5">
    <location>
        <begin position="72"/>
        <end position="87"/>
    </location>
</feature>
<dbReference type="AlphaFoldDB" id="A0A9P7B7F0"/>
<dbReference type="OrthoDB" id="1939479at2759"/>
<dbReference type="GO" id="GO:0006508">
    <property type="term" value="P:proteolysis"/>
    <property type="evidence" value="ECO:0007669"/>
    <property type="project" value="UniProtKB-KW"/>
</dbReference>
<dbReference type="Pfam" id="PF02902">
    <property type="entry name" value="Peptidase_C48"/>
    <property type="match status" value="1"/>
</dbReference>
<feature type="compositionally biased region" description="Basic residues" evidence="5">
    <location>
        <begin position="29"/>
        <end position="39"/>
    </location>
</feature>
<keyword evidence="3" id="KW-0378">Hydrolase</keyword>
<dbReference type="Gene3D" id="3.40.395.10">
    <property type="entry name" value="Adenoviral Proteinase, Chain A"/>
    <property type="match status" value="1"/>
</dbReference>
<feature type="domain" description="Ubiquitin-like protease family profile" evidence="6">
    <location>
        <begin position="594"/>
        <end position="774"/>
    </location>
</feature>
<evidence type="ECO:0000256" key="5">
    <source>
        <dbReference type="SAM" id="MobiDB-lite"/>
    </source>
</evidence>
<dbReference type="GO" id="GO:0016929">
    <property type="term" value="F:deSUMOylase activity"/>
    <property type="evidence" value="ECO:0007669"/>
    <property type="project" value="TreeGrafter"/>
</dbReference>
<keyword evidence="4" id="KW-0788">Thiol protease</keyword>
<dbReference type="InterPro" id="IPR003653">
    <property type="entry name" value="Peptidase_C48_C"/>
</dbReference>
<dbReference type="PRINTS" id="PR01217">
    <property type="entry name" value="PRICHEXTENSN"/>
</dbReference>
<feature type="compositionally biased region" description="Low complexity" evidence="5">
    <location>
        <begin position="306"/>
        <end position="315"/>
    </location>
</feature>
<evidence type="ECO:0000256" key="4">
    <source>
        <dbReference type="ARBA" id="ARBA00022807"/>
    </source>
</evidence>
<evidence type="ECO:0000256" key="2">
    <source>
        <dbReference type="ARBA" id="ARBA00022670"/>
    </source>
</evidence>
<feature type="compositionally biased region" description="Polar residues" evidence="5">
    <location>
        <begin position="413"/>
        <end position="422"/>
    </location>
</feature>
<comment type="similarity">
    <text evidence="1">Belongs to the peptidase C48 family.</text>
</comment>
<dbReference type="SUPFAM" id="SSF54001">
    <property type="entry name" value="Cysteine proteinases"/>
    <property type="match status" value="1"/>
</dbReference>
<name>A0A9P7B7F0_RHOMI</name>
<comment type="caution">
    <text evidence="7">The sequence shown here is derived from an EMBL/GenBank/DDBJ whole genome shotgun (WGS) entry which is preliminary data.</text>
</comment>
<keyword evidence="8" id="KW-1185">Reference proteome</keyword>
<dbReference type="PANTHER" id="PTHR12606:SF141">
    <property type="entry name" value="GH15225P-RELATED"/>
    <property type="match status" value="1"/>
</dbReference>